<evidence type="ECO:0000313" key="3">
    <source>
        <dbReference type="EMBL" id="WLQ40926.1"/>
    </source>
</evidence>
<dbReference type="Gene3D" id="1.10.287.1120">
    <property type="entry name" value="Bipartite methylase S protein"/>
    <property type="match status" value="1"/>
</dbReference>
<sequence>MKTISLGVLGDLPVVLPDLATQQAIADTMTQLDEHERLLREQLALTRRIRRGALDGGIIPTP</sequence>
<keyword evidence="4" id="KW-1185">Reference proteome</keyword>
<dbReference type="Proteomes" id="UP001229952">
    <property type="component" value="Chromosome"/>
</dbReference>
<dbReference type="EMBL" id="CP120992">
    <property type="protein sequence ID" value="WLQ40926.1"/>
    <property type="molecule type" value="Genomic_DNA"/>
</dbReference>
<keyword evidence="2" id="KW-0238">DNA-binding</keyword>
<dbReference type="SUPFAM" id="SSF116734">
    <property type="entry name" value="DNA methylase specificity domain"/>
    <property type="match status" value="1"/>
</dbReference>
<evidence type="ECO:0000256" key="1">
    <source>
        <dbReference type="ARBA" id="ARBA00022747"/>
    </source>
</evidence>
<evidence type="ECO:0000256" key="2">
    <source>
        <dbReference type="ARBA" id="ARBA00023125"/>
    </source>
</evidence>
<accession>A0ABY9I266</accession>
<dbReference type="Gene3D" id="3.90.220.20">
    <property type="entry name" value="DNA methylase specificity domains"/>
    <property type="match status" value="1"/>
</dbReference>
<dbReference type="RefSeq" id="WP_306087450.1">
    <property type="nucleotide sequence ID" value="NZ_CP120992.1"/>
</dbReference>
<gene>
    <name evidence="3" type="ORF">P8A22_13585</name>
</gene>
<evidence type="ECO:0008006" key="5">
    <source>
        <dbReference type="Google" id="ProtNLM"/>
    </source>
</evidence>
<keyword evidence="1" id="KW-0680">Restriction system</keyword>
<dbReference type="InterPro" id="IPR044946">
    <property type="entry name" value="Restrct_endonuc_typeI_TRD_sf"/>
</dbReference>
<reference evidence="3 4" key="1">
    <citation type="submission" date="2023-03" db="EMBL/GenBank/DDBJ databases">
        <title>Isolation and description of six Streptomyces strains from soil environments, able to metabolize different microbial glucans.</title>
        <authorList>
            <person name="Widen T."/>
            <person name="Larsbrink J."/>
        </authorList>
    </citation>
    <scope>NUCLEOTIDE SEQUENCE [LARGE SCALE GENOMIC DNA]</scope>
    <source>
        <strain evidence="3 4">Mut2</strain>
    </source>
</reference>
<organism evidence="3 4">
    <name type="scientific">Streptomyces laculatispora</name>
    <dbReference type="NCBI Taxonomy" id="887464"/>
    <lineage>
        <taxon>Bacteria</taxon>
        <taxon>Bacillati</taxon>
        <taxon>Actinomycetota</taxon>
        <taxon>Actinomycetes</taxon>
        <taxon>Kitasatosporales</taxon>
        <taxon>Streptomycetaceae</taxon>
        <taxon>Streptomyces</taxon>
    </lineage>
</organism>
<name>A0ABY9I266_9ACTN</name>
<proteinExistence type="predicted"/>
<protein>
    <recommendedName>
        <fullName evidence="5">Type I restriction modification DNA specificity domain-containing protein</fullName>
    </recommendedName>
</protein>
<evidence type="ECO:0000313" key="4">
    <source>
        <dbReference type="Proteomes" id="UP001229952"/>
    </source>
</evidence>